<dbReference type="EMBL" id="MCFC01000010">
    <property type="protein sequence ID" value="ORY32246.1"/>
    <property type="molecule type" value="Genomic_DNA"/>
</dbReference>
<dbReference type="GO" id="GO:0000298">
    <property type="term" value="F:endopolyphosphatase activity"/>
    <property type="evidence" value="ECO:0007669"/>
    <property type="project" value="TreeGrafter"/>
</dbReference>
<dbReference type="PANTHER" id="PTHR12629:SF0">
    <property type="entry name" value="DIPHOSPHOINOSITOL-POLYPHOSPHATE DIPHOSPHATASE"/>
    <property type="match status" value="1"/>
</dbReference>
<dbReference type="GO" id="GO:0034432">
    <property type="term" value="F:bis(5'-adenosyl)-pentaphosphatase activity"/>
    <property type="evidence" value="ECO:0007669"/>
    <property type="project" value="TreeGrafter"/>
</dbReference>
<evidence type="ECO:0000256" key="5">
    <source>
        <dbReference type="SAM" id="MobiDB-lite"/>
    </source>
</evidence>
<gene>
    <name evidence="7" type="ORF">BCR39DRAFT_523552</name>
</gene>
<accession>A0A1Y2BC08</accession>
<feature type="region of interest" description="Disordered" evidence="5">
    <location>
        <begin position="140"/>
        <end position="169"/>
    </location>
</feature>
<dbReference type="PROSITE" id="PS51462">
    <property type="entry name" value="NUDIX"/>
    <property type="match status" value="1"/>
</dbReference>
<dbReference type="GO" id="GO:0008486">
    <property type="term" value="F:diphosphoinositol-polyphosphate diphosphatase activity"/>
    <property type="evidence" value="ECO:0007669"/>
    <property type="project" value="TreeGrafter"/>
</dbReference>
<organism evidence="7 8">
    <name type="scientific">Naematelia encephala</name>
    <dbReference type="NCBI Taxonomy" id="71784"/>
    <lineage>
        <taxon>Eukaryota</taxon>
        <taxon>Fungi</taxon>
        <taxon>Dikarya</taxon>
        <taxon>Basidiomycota</taxon>
        <taxon>Agaricomycotina</taxon>
        <taxon>Tremellomycetes</taxon>
        <taxon>Tremellales</taxon>
        <taxon>Naemateliaceae</taxon>
        <taxon>Naematelia</taxon>
    </lineage>
</organism>
<protein>
    <submittedName>
        <fullName evidence="7">NUDIX hydrolase domain-like protein</fullName>
    </submittedName>
</protein>
<feature type="compositionally biased region" description="Basic and acidic residues" evidence="5">
    <location>
        <begin position="158"/>
        <end position="169"/>
    </location>
</feature>
<feature type="domain" description="Nudix hydrolase" evidence="6">
    <location>
        <begin position="6"/>
        <end position="145"/>
    </location>
</feature>
<keyword evidence="3 7" id="KW-0378">Hydrolase</keyword>
<evidence type="ECO:0000259" key="6">
    <source>
        <dbReference type="PROSITE" id="PS51462"/>
    </source>
</evidence>
<name>A0A1Y2BC08_9TREE</name>
<proteinExistence type="predicted"/>
<dbReference type="Proteomes" id="UP000193986">
    <property type="component" value="Unassembled WGS sequence"/>
</dbReference>
<reference evidence="7 8" key="1">
    <citation type="submission" date="2016-07" db="EMBL/GenBank/DDBJ databases">
        <title>Pervasive Adenine N6-methylation of Active Genes in Fungi.</title>
        <authorList>
            <consortium name="DOE Joint Genome Institute"/>
            <person name="Mondo S.J."/>
            <person name="Dannebaum R.O."/>
            <person name="Kuo R.C."/>
            <person name="Labutti K."/>
            <person name="Haridas S."/>
            <person name="Kuo A."/>
            <person name="Salamov A."/>
            <person name="Ahrendt S.R."/>
            <person name="Lipzen A."/>
            <person name="Sullivan W."/>
            <person name="Andreopoulos W.B."/>
            <person name="Clum A."/>
            <person name="Lindquist E."/>
            <person name="Daum C."/>
            <person name="Ramamoorthy G.K."/>
            <person name="Gryganskyi A."/>
            <person name="Culley D."/>
            <person name="Magnuson J.K."/>
            <person name="James T.Y."/>
            <person name="O'Malley M.A."/>
            <person name="Stajich J.E."/>
            <person name="Spatafora J.W."/>
            <person name="Visel A."/>
            <person name="Grigoriev I.V."/>
        </authorList>
    </citation>
    <scope>NUCLEOTIDE SEQUENCE [LARGE SCALE GENOMIC DNA]</scope>
    <source>
        <strain evidence="7 8">68-887.2</strain>
    </source>
</reference>
<dbReference type="CDD" id="cd04666">
    <property type="entry name" value="NUDIX_DIPP2_like_Nudt4"/>
    <property type="match status" value="1"/>
</dbReference>
<dbReference type="Pfam" id="PF00293">
    <property type="entry name" value="NUDIX"/>
    <property type="match status" value="1"/>
</dbReference>
<comment type="caution">
    <text evidence="7">The sequence shown here is derived from an EMBL/GenBank/DDBJ whole genome shotgun (WGS) entry which is preliminary data.</text>
</comment>
<dbReference type="GO" id="GO:0034431">
    <property type="term" value="F:bis(5'-adenosyl)-hexaphosphatase activity"/>
    <property type="evidence" value="ECO:0007669"/>
    <property type="project" value="TreeGrafter"/>
</dbReference>
<dbReference type="InterPro" id="IPR015797">
    <property type="entry name" value="NUDIX_hydrolase-like_dom_sf"/>
</dbReference>
<dbReference type="GO" id="GO:1901909">
    <property type="term" value="P:diadenosine hexaphosphate catabolic process"/>
    <property type="evidence" value="ECO:0007669"/>
    <property type="project" value="TreeGrafter"/>
</dbReference>
<dbReference type="Gene3D" id="3.90.79.10">
    <property type="entry name" value="Nucleoside Triphosphate Pyrophosphohydrolase"/>
    <property type="match status" value="1"/>
</dbReference>
<dbReference type="GO" id="GO:1901911">
    <property type="term" value="P:adenosine 5'-(hexahydrogen pentaphosphate) catabolic process"/>
    <property type="evidence" value="ECO:0007669"/>
    <property type="project" value="TreeGrafter"/>
</dbReference>
<dbReference type="FunCoup" id="A0A1Y2BC08">
    <property type="interactions" value="204"/>
</dbReference>
<comment type="cofactor">
    <cofactor evidence="1">
        <name>Mg(2+)</name>
        <dbReference type="ChEBI" id="CHEBI:18420"/>
    </cofactor>
</comment>
<dbReference type="InParanoid" id="A0A1Y2BC08"/>
<evidence type="ECO:0000313" key="8">
    <source>
        <dbReference type="Proteomes" id="UP000193986"/>
    </source>
</evidence>
<dbReference type="GO" id="GO:1901907">
    <property type="term" value="P:diadenosine pentaphosphate catabolic process"/>
    <property type="evidence" value="ECO:0007669"/>
    <property type="project" value="TreeGrafter"/>
</dbReference>
<evidence type="ECO:0000256" key="1">
    <source>
        <dbReference type="ARBA" id="ARBA00001946"/>
    </source>
</evidence>
<dbReference type="GO" id="GO:0046872">
    <property type="term" value="F:metal ion binding"/>
    <property type="evidence" value="ECO:0007669"/>
    <property type="project" value="UniProtKB-KW"/>
</dbReference>
<dbReference type="GO" id="GO:0071543">
    <property type="term" value="P:diphosphoinositol polyphosphate metabolic process"/>
    <property type="evidence" value="ECO:0007669"/>
    <property type="project" value="TreeGrafter"/>
</dbReference>
<dbReference type="GO" id="GO:0005634">
    <property type="term" value="C:nucleus"/>
    <property type="evidence" value="ECO:0007669"/>
    <property type="project" value="TreeGrafter"/>
</dbReference>
<dbReference type="STRING" id="71784.A0A1Y2BC08"/>
<dbReference type="AlphaFoldDB" id="A0A1Y2BC08"/>
<dbReference type="PROSITE" id="PS00893">
    <property type="entry name" value="NUDIX_BOX"/>
    <property type="match status" value="1"/>
</dbReference>
<dbReference type="InterPro" id="IPR000086">
    <property type="entry name" value="NUDIX_hydrolase_dom"/>
</dbReference>
<dbReference type="PANTHER" id="PTHR12629">
    <property type="entry name" value="DIPHOSPHOINOSITOL POLYPHOSPHATE PHOSPHOHYDROLASE"/>
    <property type="match status" value="1"/>
</dbReference>
<evidence type="ECO:0000313" key="7">
    <source>
        <dbReference type="EMBL" id="ORY32246.1"/>
    </source>
</evidence>
<evidence type="ECO:0000256" key="3">
    <source>
        <dbReference type="ARBA" id="ARBA00022801"/>
    </source>
</evidence>
<evidence type="ECO:0000256" key="4">
    <source>
        <dbReference type="ARBA" id="ARBA00022842"/>
    </source>
</evidence>
<dbReference type="SUPFAM" id="SSF55811">
    <property type="entry name" value="Nudix"/>
    <property type="match status" value="1"/>
</dbReference>
<dbReference type="OrthoDB" id="2011998at2759"/>
<keyword evidence="2" id="KW-0479">Metal-binding</keyword>
<dbReference type="InterPro" id="IPR020084">
    <property type="entry name" value="NUDIX_hydrolase_CS"/>
</dbReference>
<keyword evidence="8" id="KW-1185">Reference proteome</keyword>
<keyword evidence="4" id="KW-0460">Magnesium</keyword>
<evidence type="ECO:0000256" key="2">
    <source>
        <dbReference type="ARBA" id="ARBA00022723"/>
    </source>
</evidence>
<dbReference type="GO" id="GO:0005737">
    <property type="term" value="C:cytoplasm"/>
    <property type="evidence" value="ECO:0007669"/>
    <property type="project" value="TreeGrafter"/>
</dbReference>
<sequence>MAHSKPTRHVAVAIVFSGDTRRILMITSRKHHHLWILPKGGIEQGETSGQAAIRESWEEAGTPNNLPIPNDDQRLITLHLEAAPHQKRSSVWHVHVIHVSEALVDVVTDWPERHERRREWVDIEEALRRIQAWYTDQKASEELEGEAVEDGQGTTSRIQDKKEKKGGAMETALRRFIEMESKERTS</sequence>
<dbReference type="InterPro" id="IPR047198">
    <property type="entry name" value="DDP-like_NUDIX"/>
</dbReference>